<dbReference type="NCBIfam" id="TIGR00021">
    <property type="entry name" value="rpiA"/>
    <property type="match status" value="1"/>
</dbReference>
<dbReference type="PANTHER" id="PTHR43748">
    <property type="entry name" value="RIBOSE-5-PHOSPHATE ISOMERASE 3, CHLOROPLASTIC-RELATED"/>
    <property type="match status" value="1"/>
</dbReference>
<dbReference type="NCBIfam" id="NF001924">
    <property type="entry name" value="PRK00702.1"/>
    <property type="match status" value="1"/>
</dbReference>
<protein>
    <recommendedName>
        <fullName evidence="3">Ribose-5-phosphate isomerase A</fullName>
        <ecNumber evidence="3">5.3.1.6</ecNumber>
    </recommendedName>
    <alternativeName>
        <fullName evidence="3">Phosphoriboisomerase A</fullName>
        <shortName evidence="3">PRI</shortName>
    </alternativeName>
</protein>
<feature type="binding site" evidence="3">
    <location>
        <begin position="38"/>
        <end position="41"/>
    </location>
    <ligand>
        <name>substrate</name>
    </ligand>
</feature>
<comment type="catalytic activity">
    <reaction evidence="1 3">
        <text>aldehydo-D-ribose 5-phosphate = D-ribulose 5-phosphate</text>
        <dbReference type="Rhea" id="RHEA:14657"/>
        <dbReference type="ChEBI" id="CHEBI:58121"/>
        <dbReference type="ChEBI" id="CHEBI:58273"/>
        <dbReference type="EC" id="5.3.1.6"/>
    </reaction>
</comment>
<dbReference type="OrthoDB" id="5870696at2"/>
<dbReference type="InterPro" id="IPR037171">
    <property type="entry name" value="NagB/RpiA_transferase-like"/>
</dbReference>
<keyword evidence="6" id="KW-1185">Reference proteome</keyword>
<dbReference type="RefSeq" id="WP_071901504.1">
    <property type="nucleotide sequence ID" value="NZ_MPIN01000008.1"/>
</dbReference>
<dbReference type="FunFam" id="3.40.50.1360:FF:000001">
    <property type="entry name" value="Ribose-5-phosphate isomerase A"/>
    <property type="match status" value="1"/>
</dbReference>
<name>A0A1L9B4I2_9BACT</name>
<dbReference type="Gene3D" id="3.40.50.1360">
    <property type="match status" value="1"/>
</dbReference>
<reference evidence="5 6" key="2">
    <citation type="submission" date="2016-12" db="EMBL/GenBank/DDBJ databases">
        <title>Draft Genome Sequence of Cystobacter ferrugineus Strain Cbfe23.</title>
        <authorList>
            <person name="Akbar S."/>
            <person name="Dowd S.E."/>
            <person name="Stevens D.C."/>
        </authorList>
    </citation>
    <scope>NUCLEOTIDE SEQUENCE [LARGE SCALE GENOMIC DNA]</scope>
    <source>
        <strain evidence="5 6">Cbfe23</strain>
    </source>
</reference>
<evidence type="ECO:0000256" key="4">
    <source>
        <dbReference type="SAM" id="MobiDB-lite"/>
    </source>
</evidence>
<dbReference type="EMBL" id="MPIN01000008">
    <property type="protein sequence ID" value="OJH37168.1"/>
    <property type="molecule type" value="Genomic_DNA"/>
</dbReference>
<evidence type="ECO:0000313" key="5">
    <source>
        <dbReference type="EMBL" id="OJH37168.1"/>
    </source>
</evidence>
<feature type="active site" description="Proton acceptor" evidence="3">
    <location>
        <position position="117"/>
    </location>
</feature>
<reference evidence="6" key="1">
    <citation type="submission" date="2016-11" db="EMBL/GenBank/DDBJ databases">
        <authorList>
            <person name="Shukria A."/>
            <person name="Stevens D.C."/>
        </authorList>
    </citation>
    <scope>NUCLEOTIDE SEQUENCE [LARGE SCALE GENOMIC DNA]</scope>
    <source>
        <strain evidence="6">Cbfe23</strain>
    </source>
</reference>
<evidence type="ECO:0000256" key="3">
    <source>
        <dbReference type="HAMAP-Rule" id="MF_00170"/>
    </source>
</evidence>
<dbReference type="CDD" id="cd01398">
    <property type="entry name" value="RPI_A"/>
    <property type="match status" value="1"/>
</dbReference>
<keyword evidence="2 3" id="KW-0413">Isomerase</keyword>
<dbReference type="SUPFAM" id="SSF75445">
    <property type="entry name" value="D-ribose-5-phosphate isomerase (RpiA), lid domain"/>
    <property type="match status" value="1"/>
</dbReference>
<evidence type="ECO:0000256" key="2">
    <source>
        <dbReference type="ARBA" id="ARBA00023235"/>
    </source>
</evidence>
<feature type="binding site" evidence="3">
    <location>
        <begin position="108"/>
        <end position="111"/>
    </location>
    <ligand>
        <name>substrate</name>
    </ligand>
</feature>
<dbReference type="Proteomes" id="UP000182229">
    <property type="component" value="Unassembled WGS sequence"/>
</dbReference>
<comment type="caution">
    <text evidence="5">The sequence shown here is derived from an EMBL/GenBank/DDBJ whole genome shotgun (WGS) entry which is preliminary data.</text>
</comment>
<feature type="binding site" evidence="3">
    <location>
        <begin position="95"/>
        <end position="98"/>
    </location>
    <ligand>
        <name>substrate</name>
    </ligand>
</feature>
<dbReference type="PANTHER" id="PTHR43748:SF3">
    <property type="entry name" value="RIBOSE-5-PHOSPHATE ISOMERASE 3, CHLOROPLASTIC-RELATED"/>
    <property type="match status" value="1"/>
</dbReference>
<evidence type="ECO:0000313" key="6">
    <source>
        <dbReference type="Proteomes" id="UP000182229"/>
    </source>
</evidence>
<dbReference type="GO" id="GO:0009052">
    <property type="term" value="P:pentose-phosphate shunt, non-oxidative branch"/>
    <property type="evidence" value="ECO:0007669"/>
    <property type="project" value="UniProtKB-UniRule"/>
</dbReference>
<dbReference type="HAMAP" id="MF_00170">
    <property type="entry name" value="Rib_5P_isom_A"/>
    <property type="match status" value="1"/>
</dbReference>
<dbReference type="InterPro" id="IPR020672">
    <property type="entry name" value="Ribose5P_isomerase_typA_subgr"/>
</dbReference>
<dbReference type="UniPathway" id="UPA00115">
    <property type="reaction ID" value="UER00412"/>
</dbReference>
<dbReference type="SUPFAM" id="SSF100950">
    <property type="entry name" value="NagB/RpiA/CoA transferase-like"/>
    <property type="match status" value="1"/>
</dbReference>
<dbReference type="EC" id="5.3.1.6" evidence="3"/>
<comment type="similarity">
    <text evidence="3">Belongs to the ribose 5-phosphate isomerase family.</text>
</comment>
<feature type="binding site" evidence="3">
    <location>
        <position position="135"/>
    </location>
    <ligand>
        <name>substrate</name>
    </ligand>
</feature>
<comment type="subunit">
    <text evidence="3">Homodimer.</text>
</comment>
<comment type="function">
    <text evidence="3">Catalyzes the reversible conversion of ribose-5-phosphate to ribulose 5-phosphate.</text>
</comment>
<dbReference type="GO" id="GO:0004751">
    <property type="term" value="F:ribose-5-phosphate isomerase activity"/>
    <property type="evidence" value="ECO:0007669"/>
    <property type="project" value="UniProtKB-UniRule"/>
</dbReference>
<dbReference type="Gene3D" id="3.30.70.260">
    <property type="match status" value="1"/>
</dbReference>
<dbReference type="Pfam" id="PF06026">
    <property type="entry name" value="Rib_5-P_isom_A"/>
    <property type="match status" value="1"/>
</dbReference>
<evidence type="ECO:0000256" key="1">
    <source>
        <dbReference type="ARBA" id="ARBA00001713"/>
    </source>
</evidence>
<dbReference type="InterPro" id="IPR050262">
    <property type="entry name" value="Ribose-5P_isomerase"/>
</dbReference>
<dbReference type="AlphaFoldDB" id="A0A1L9B4I2"/>
<sequence>MSPSPEKGAANDIDRHKREAAERAVESIQPGMVVGLGTGSTAAFVVHRLAALRGEGKLLDVKGVPTSRRTAVLAESLGIPLTTLEAHPVLDVCIDGADEVDPELRLIKGGGGALLREKIVAQASRRVIIVVDEGKLSPRLGTRWAVPVEVLPFGWRSQALYLEGLGARVTQRLGPEGSPFVTDQGHFILDCAWGALEHPEALAARLQARAGIVEHGLFLGLTSELIVAGSRGVEVRRPG</sequence>
<dbReference type="InterPro" id="IPR004788">
    <property type="entry name" value="Ribose5P_isomerase_type_A"/>
</dbReference>
<feature type="compositionally biased region" description="Basic and acidic residues" evidence="4">
    <location>
        <begin position="12"/>
        <end position="22"/>
    </location>
</feature>
<dbReference type="STRING" id="83449.BON30_28000"/>
<proteinExistence type="inferred from homology"/>
<gene>
    <name evidence="3" type="primary">rpiA</name>
    <name evidence="5" type="ORF">BON30_28000</name>
</gene>
<accession>A0A1L9B4I2</accession>
<comment type="pathway">
    <text evidence="3">Carbohydrate degradation; pentose phosphate pathway; D-ribose 5-phosphate from D-ribulose 5-phosphate (non-oxidative stage): step 1/1.</text>
</comment>
<organism evidence="5 6">
    <name type="scientific">Cystobacter ferrugineus</name>
    <dbReference type="NCBI Taxonomy" id="83449"/>
    <lineage>
        <taxon>Bacteria</taxon>
        <taxon>Pseudomonadati</taxon>
        <taxon>Myxococcota</taxon>
        <taxon>Myxococcia</taxon>
        <taxon>Myxococcales</taxon>
        <taxon>Cystobacterineae</taxon>
        <taxon>Archangiaceae</taxon>
        <taxon>Cystobacter</taxon>
    </lineage>
</organism>
<feature type="region of interest" description="Disordered" evidence="4">
    <location>
        <begin position="1"/>
        <end position="22"/>
    </location>
</feature>